<dbReference type="EMBL" id="CAJPVJ010008856">
    <property type="protein sequence ID" value="CAG2172198.1"/>
    <property type="molecule type" value="Genomic_DNA"/>
</dbReference>
<name>A0A7R9MDP0_9ACAR</name>
<sequence>MKLSIILALITAICAAPAVYSPANFEIRFLLFTRQNRVIEHVMTLGDHQAIQESHFDGSKPTKLIIHGYLDMPELDPWMKLMKDEYLDNGDYNVIIVDWWQGNHGLYDEAVRNTHVTGQVVADMIKDLQSLKGLKLSDVHILGHSLGAHVAGFTGQDLNGQVARITGLDPAGPLFDGLPEKLNPSSALFVDAIHTDADPLIIGLGIHENSGHVDFYPNGGHNQPGCELLPIPCNHLAAPTFYMASLKADNPKGVALQCPDYDTYKAGKCSTTDAVMSATLGEDAIKMSMYKQQTQGTKFFLKTHLLYPFFEG</sequence>
<dbReference type="EMBL" id="CAJPVJ010014539">
    <property type="protein sequence ID" value="CAG2175409.1"/>
    <property type="molecule type" value="Genomic_DNA"/>
</dbReference>
<evidence type="ECO:0000256" key="4">
    <source>
        <dbReference type="RuleBase" id="RU004262"/>
    </source>
</evidence>
<evidence type="ECO:0000256" key="5">
    <source>
        <dbReference type="SAM" id="SignalP"/>
    </source>
</evidence>
<evidence type="ECO:0000313" key="9">
    <source>
        <dbReference type="Proteomes" id="UP000728032"/>
    </source>
</evidence>
<proteinExistence type="inferred from homology"/>
<gene>
    <name evidence="7" type="ORF">ONB1V03_LOCUS11656</name>
    <name evidence="8" type="ORF">ONB1V03_LOCUS14846</name>
</gene>
<dbReference type="EMBL" id="OC923681">
    <property type="protein sequence ID" value="CAD7655011.1"/>
    <property type="molecule type" value="Genomic_DNA"/>
</dbReference>
<dbReference type="Proteomes" id="UP000728032">
    <property type="component" value="Unassembled WGS sequence"/>
</dbReference>
<dbReference type="GO" id="GO:0016298">
    <property type="term" value="F:lipase activity"/>
    <property type="evidence" value="ECO:0007669"/>
    <property type="project" value="InterPro"/>
</dbReference>
<dbReference type="SUPFAM" id="SSF53474">
    <property type="entry name" value="alpha/beta-Hydrolases"/>
    <property type="match status" value="1"/>
</dbReference>
<dbReference type="InterPro" id="IPR000734">
    <property type="entry name" value="TAG_lipase"/>
</dbReference>
<evidence type="ECO:0000313" key="7">
    <source>
        <dbReference type="EMBL" id="CAD7655011.1"/>
    </source>
</evidence>
<feature type="chain" id="PRO_5035592483" description="Lipase domain-containing protein" evidence="5">
    <location>
        <begin position="16"/>
        <end position="312"/>
    </location>
</feature>
<dbReference type="Pfam" id="PF00151">
    <property type="entry name" value="Lipase"/>
    <property type="match status" value="1"/>
</dbReference>
<dbReference type="InterPro" id="IPR029058">
    <property type="entry name" value="AB_hydrolase_fold"/>
</dbReference>
<evidence type="ECO:0000256" key="3">
    <source>
        <dbReference type="ARBA" id="ARBA00022525"/>
    </source>
</evidence>
<comment type="subcellular location">
    <subcellularLocation>
        <location evidence="1">Secreted</location>
    </subcellularLocation>
</comment>
<dbReference type="GO" id="GO:0016042">
    <property type="term" value="P:lipid catabolic process"/>
    <property type="evidence" value="ECO:0007669"/>
    <property type="project" value="TreeGrafter"/>
</dbReference>
<reference evidence="8" key="1">
    <citation type="submission" date="2020-11" db="EMBL/GenBank/DDBJ databases">
        <authorList>
            <person name="Tran Van P."/>
        </authorList>
    </citation>
    <scope>NUCLEOTIDE SEQUENCE</scope>
</reference>
<keyword evidence="3" id="KW-0964">Secreted</keyword>
<dbReference type="PRINTS" id="PR00821">
    <property type="entry name" value="TAGLIPASE"/>
</dbReference>
<evidence type="ECO:0000313" key="8">
    <source>
        <dbReference type="EMBL" id="CAD7658223.1"/>
    </source>
</evidence>
<keyword evidence="9" id="KW-1185">Reference proteome</keyword>
<keyword evidence="5" id="KW-0732">Signal</keyword>
<evidence type="ECO:0000259" key="6">
    <source>
        <dbReference type="Pfam" id="PF00151"/>
    </source>
</evidence>
<dbReference type="EMBL" id="OC929364">
    <property type="protein sequence ID" value="CAD7658223.1"/>
    <property type="molecule type" value="Genomic_DNA"/>
</dbReference>
<feature type="domain" description="Lipase" evidence="6">
    <location>
        <begin position="21"/>
        <end position="308"/>
    </location>
</feature>
<dbReference type="GO" id="GO:0005615">
    <property type="term" value="C:extracellular space"/>
    <property type="evidence" value="ECO:0007669"/>
    <property type="project" value="TreeGrafter"/>
</dbReference>
<evidence type="ECO:0000256" key="1">
    <source>
        <dbReference type="ARBA" id="ARBA00004613"/>
    </source>
</evidence>
<organism evidence="8">
    <name type="scientific">Oppiella nova</name>
    <dbReference type="NCBI Taxonomy" id="334625"/>
    <lineage>
        <taxon>Eukaryota</taxon>
        <taxon>Metazoa</taxon>
        <taxon>Ecdysozoa</taxon>
        <taxon>Arthropoda</taxon>
        <taxon>Chelicerata</taxon>
        <taxon>Arachnida</taxon>
        <taxon>Acari</taxon>
        <taxon>Acariformes</taxon>
        <taxon>Sarcoptiformes</taxon>
        <taxon>Oribatida</taxon>
        <taxon>Brachypylina</taxon>
        <taxon>Oppioidea</taxon>
        <taxon>Oppiidae</taxon>
        <taxon>Oppiella</taxon>
    </lineage>
</organism>
<comment type="similarity">
    <text evidence="2 4">Belongs to the AB hydrolase superfamily. Lipase family.</text>
</comment>
<accession>A0A7R9MDP0</accession>
<evidence type="ECO:0000256" key="2">
    <source>
        <dbReference type="ARBA" id="ARBA00010701"/>
    </source>
</evidence>
<feature type="signal peptide" evidence="5">
    <location>
        <begin position="1"/>
        <end position="15"/>
    </location>
</feature>
<dbReference type="PANTHER" id="PTHR11610">
    <property type="entry name" value="LIPASE"/>
    <property type="match status" value="1"/>
</dbReference>
<dbReference type="AlphaFoldDB" id="A0A7R9MDP0"/>
<dbReference type="InterPro" id="IPR013818">
    <property type="entry name" value="Lipase"/>
</dbReference>
<protein>
    <recommendedName>
        <fullName evidence="6">Lipase domain-containing protein</fullName>
    </recommendedName>
</protein>
<dbReference type="OrthoDB" id="6515350at2759"/>
<dbReference type="CDD" id="cd00707">
    <property type="entry name" value="Pancreat_lipase_like"/>
    <property type="match status" value="1"/>
</dbReference>
<dbReference type="InterPro" id="IPR033906">
    <property type="entry name" value="Lipase_N"/>
</dbReference>
<dbReference type="Gene3D" id="3.40.50.1820">
    <property type="entry name" value="alpha/beta hydrolase"/>
    <property type="match status" value="1"/>
</dbReference>